<dbReference type="InterPro" id="IPR043519">
    <property type="entry name" value="NT_sf"/>
</dbReference>
<accession>A0A806K032</accession>
<evidence type="ECO:0008006" key="2">
    <source>
        <dbReference type="Google" id="ProtNLM"/>
    </source>
</evidence>
<dbReference type="EMBL" id="JQ844217">
    <property type="protein sequence ID" value="AGS52952.1"/>
    <property type="molecule type" value="Genomic_DNA"/>
</dbReference>
<organism evidence="1">
    <name type="scientific">uncultured bacterium contig00028</name>
    <dbReference type="NCBI Taxonomy" id="1181517"/>
    <lineage>
        <taxon>Bacteria</taxon>
        <taxon>environmental samples</taxon>
    </lineage>
</organism>
<dbReference type="Gene3D" id="3.30.460.10">
    <property type="entry name" value="Beta Polymerase, domain 2"/>
    <property type="match status" value="1"/>
</dbReference>
<reference evidence="1" key="1">
    <citation type="submission" date="2012-03" db="EMBL/GenBank/DDBJ databases">
        <title>Functional metagenomics reveals considerable lignocellulase gene clusters in the gut microbiome of a wood-feeding higher termite.</title>
        <authorList>
            <person name="Liu N."/>
        </authorList>
    </citation>
    <scope>NUCLEOTIDE SEQUENCE</scope>
</reference>
<proteinExistence type="predicted"/>
<sequence>MPLHINATDLDTIVKIFDHELPDAEVRAFGSRVMEIEPNPEADLDLVLIARHIISLERMITIERLLSEAGLPFAVDVFDYAKLTAKFKSSIEKEYITIKEVKKN</sequence>
<evidence type="ECO:0000313" key="1">
    <source>
        <dbReference type="EMBL" id="AGS52952.1"/>
    </source>
</evidence>
<name>A0A806K032_9BACT</name>
<dbReference type="AlphaFoldDB" id="A0A806K032"/>
<protein>
    <recommendedName>
        <fullName evidence="2">Polymerase beta nucleotidyltransferase domain-containing protein</fullName>
    </recommendedName>
</protein>
<dbReference type="SUPFAM" id="SSF81301">
    <property type="entry name" value="Nucleotidyltransferase"/>
    <property type="match status" value="1"/>
</dbReference>